<feature type="transmembrane region" description="Helical" evidence="6">
    <location>
        <begin position="322"/>
        <end position="343"/>
    </location>
</feature>
<dbReference type="Gene3D" id="1.20.1250.20">
    <property type="entry name" value="MFS general substrate transporter like domains"/>
    <property type="match status" value="1"/>
</dbReference>
<protein>
    <submittedName>
        <fullName evidence="8">MFS transporter</fullName>
    </submittedName>
</protein>
<feature type="transmembrane region" description="Helical" evidence="6">
    <location>
        <begin position="100"/>
        <end position="121"/>
    </location>
</feature>
<feature type="transmembrane region" description="Helical" evidence="6">
    <location>
        <begin position="201"/>
        <end position="223"/>
    </location>
</feature>
<feature type="transmembrane region" description="Helical" evidence="6">
    <location>
        <begin position="235"/>
        <end position="255"/>
    </location>
</feature>
<evidence type="ECO:0000259" key="7">
    <source>
        <dbReference type="PROSITE" id="PS50850"/>
    </source>
</evidence>
<feature type="transmembrane region" description="Helical" evidence="6">
    <location>
        <begin position="267"/>
        <end position="286"/>
    </location>
</feature>
<dbReference type="InterPro" id="IPR036259">
    <property type="entry name" value="MFS_trans_sf"/>
</dbReference>
<dbReference type="PROSITE" id="PS50850">
    <property type="entry name" value="MFS"/>
    <property type="match status" value="1"/>
</dbReference>
<keyword evidence="2" id="KW-1003">Cell membrane</keyword>
<dbReference type="PANTHER" id="PTHR43124">
    <property type="entry name" value="PURINE EFFLUX PUMP PBUE"/>
    <property type="match status" value="1"/>
</dbReference>
<feature type="transmembrane region" description="Helical" evidence="6">
    <location>
        <begin position="70"/>
        <end position="88"/>
    </location>
</feature>
<evidence type="ECO:0000256" key="4">
    <source>
        <dbReference type="ARBA" id="ARBA00022989"/>
    </source>
</evidence>
<feature type="transmembrane region" description="Helical" evidence="6">
    <location>
        <begin position="292"/>
        <end position="310"/>
    </location>
</feature>
<dbReference type="GO" id="GO:0022857">
    <property type="term" value="F:transmembrane transporter activity"/>
    <property type="evidence" value="ECO:0007669"/>
    <property type="project" value="InterPro"/>
</dbReference>
<comment type="caution">
    <text evidence="8">The sequence shown here is derived from an EMBL/GenBank/DDBJ whole genome shotgun (WGS) entry which is preliminary data.</text>
</comment>
<dbReference type="InterPro" id="IPR020846">
    <property type="entry name" value="MFS_dom"/>
</dbReference>
<evidence type="ECO:0000256" key="6">
    <source>
        <dbReference type="SAM" id="Phobius"/>
    </source>
</evidence>
<dbReference type="AlphaFoldDB" id="A0A4Q1HJB3"/>
<dbReference type="InterPro" id="IPR050189">
    <property type="entry name" value="MFS_Efflux_Transporters"/>
</dbReference>
<feature type="domain" description="Major facilitator superfamily (MFS) profile" evidence="7">
    <location>
        <begin position="4"/>
        <end position="379"/>
    </location>
</feature>
<gene>
    <name evidence="8" type="ORF">C7R54_11470</name>
</gene>
<dbReference type="InterPro" id="IPR011701">
    <property type="entry name" value="MFS"/>
</dbReference>
<keyword evidence="3 6" id="KW-0812">Transmembrane</keyword>
<dbReference type="CDD" id="cd17324">
    <property type="entry name" value="MFS_NepI_like"/>
    <property type="match status" value="1"/>
</dbReference>
<feature type="transmembrane region" description="Helical" evidence="6">
    <location>
        <begin position="355"/>
        <end position="375"/>
    </location>
</feature>
<comment type="subcellular location">
    <subcellularLocation>
        <location evidence="1">Cell membrane</location>
        <topology evidence="1">Multi-pass membrane protein</topology>
    </subcellularLocation>
</comment>
<evidence type="ECO:0000256" key="1">
    <source>
        <dbReference type="ARBA" id="ARBA00004651"/>
    </source>
</evidence>
<dbReference type="Proteomes" id="UP000290849">
    <property type="component" value="Unassembled WGS sequence"/>
</dbReference>
<feature type="transmembrane region" description="Helical" evidence="6">
    <location>
        <begin position="41"/>
        <end position="63"/>
    </location>
</feature>
<evidence type="ECO:0000256" key="2">
    <source>
        <dbReference type="ARBA" id="ARBA00022475"/>
    </source>
</evidence>
<name>A0A4Q1HJB3_9BURK</name>
<evidence type="ECO:0000256" key="3">
    <source>
        <dbReference type="ARBA" id="ARBA00022692"/>
    </source>
</evidence>
<evidence type="ECO:0000313" key="8">
    <source>
        <dbReference type="EMBL" id="RXN90150.1"/>
    </source>
</evidence>
<feature type="transmembrane region" description="Helical" evidence="6">
    <location>
        <begin position="154"/>
        <end position="173"/>
    </location>
</feature>
<sequence>MLLPILLLSAAGFTILTTEFIIIGLLPAMARDLGVDVAQAGLLVTLFAFTVAATGPFSTALMASLPRKRVFVAALAIFGVANAMAAWAPNVLVMGVARFVPALALPVFWSLSSDTAISLVGPAKAGRAVSMVAFGIVVATVLGIPIGVLIADAFGWRAAFVVLAVLSFAKAGLLQRYMPSVPSSAHAGSLSTQLRSLRDPLLVGHVLLSLLVFTGMFTAYTYLADMLERLAGFNGQVVGWSMMAFGAVGLIGNTLGGRMVDRSPIGATALFSVLMAAGLMAMVPLVHVPVGLALALALWGIAQSALFIVCHARVMKAAPHAAAFAASLNISGANIGIGVGAALGGRIIDTYGLGALGWAATAVLALALVVAAWLMRGTRRAAAARTAPAARMPRTAASEETCVGAGD</sequence>
<keyword evidence="5 6" id="KW-0472">Membrane</keyword>
<organism evidence="8 9">
    <name type="scientific">Achromobacter aloeverae</name>
    <dbReference type="NCBI Taxonomy" id="1750518"/>
    <lineage>
        <taxon>Bacteria</taxon>
        <taxon>Pseudomonadati</taxon>
        <taxon>Pseudomonadota</taxon>
        <taxon>Betaproteobacteria</taxon>
        <taxon>Burkholderiales</taxon>
        <taxon>Alcaligenaceae</taxon>
        <taxon>Achromobacter</taxon>
    </lineage>
</organism>
<keyword evidence="4 6" id="KW-1133">Transmembrane helix</keyword>
<evidence type="ECO:0000313" key="9">
    <source>
        <dbReference type="Proteomes" id="UP000290849"/>
    </source>
</evidence>
<dbReference type="OrthoDB" id="9788453at2"/>
<dbReference type="PANTHER" id="PTHR43124:SF10">
    <property type="entry name" value="PURINE EFFLUX PUMP PBUE"/>
    <property type="match status" value="1"/>
</dbReference>
<accession>A0A4Q1HJB3</accession>
<dbReference type="GO" id="GO:0005886">
    <property type="term" value="C:plasma membrane"/>
    <property type="evidence" value="ECO:0007669"/>
    <property type="project" value="UniProtKB-SubCell"/>
</dbReference>
<keyword evidence="9" id="KW-1185">Reference proteome</keyword>
<dbReference type="RefSeq" id="WP_129150585.1">
    <property type="nucleotide sequence ID" value="NZ_JBHSDO010000014.1"/>
</dbReference>
<dbReference type="EMBL" id="PYAL01000003">
    <property type="protein sequence ID" value="RXN90150.1"/>
    <property type="molecule type" value="Genomic_DNA"/>
</dbReference>
<proteinExistence type="predicted"/>
<reference evidence="8 9" key="1">
    <citation type="journal article" date="2017" name="Int. J. Syst. Evol. Microbiol.">
        <title>Achromobacter aloeverae sp. nov., isolated from the root of Aloe vera (L.) Burm.f.</title>
        <authorList>
            <person name="Kuncharoen N."/>
            <person name="Muramatsu Y."/>
            <person name="Shibata C."/>
            <person name="Kamakura Y."/>
            <person name="Nakagawa Y."/>
            <person name="Tanasupawat S."/>
        </authorList>
    </citation>
    <scope>NUCLEOTIDE SEQUENCE [LARGE SCALE GENOMIC DNA]</scope>
    <source>
        <strain evidence="8 9">AVA-1</strain>
    </source>
</reference>
<dbReference type="Pfam" id="PF07690">
    <property type="entry name" value="MFS_1"/>
    <property type="match status" value="1"/>
</dbReference>
<evidence type="ECO:0000256" key="5">
    <source>
        <dbReference type="ARBA" id="ARBA00023136"/>
    </source>
</evidence>
<dbReference type="SUPFAM" id="SSF103473">
    <property type="entry name" value="MFS general substrate transporter"/>
    <property type="match status" value="1"/>
</dbReference>
<feature type="transmembrane region" description="Helical" evidence="6">
    <location>
        <begin position="128"/>
        <end position="148"/>
    </location>
</feature>